<gene>
    <name evidence="3" type="ORF">CKAN_02431900</name>
</gene>
<accession>A0A3S3NH13</accession>
<evidence type="ECO:0000259" key="2">
    <source>
        <dbReference type="Pfam" id="PF12776"/>
    </source>
</evidence>
<organism evidence="3 4">
    <name type="scientific">Cinnamomum micranthum f. kanehirae</name>
    <dbReference type="NCBI Taxonomy" id="337451"/>
    <lineage>
        <taxon>Eukaryota</taxon>
        <taxon>Viridiplantae</taxon>
        <taxon>Streptophyta</taxon>
        <taxon>Embryophyta</taxon>
        <taxon>Tracheophyta</taxon>
        <taxon>Spermatophyta</taxon>
        <taxon>Magnoliopsida</taxon>
        <taxon>Magnoliidae</taxon>
        <taxon>Laurales</taxon>
        <taxon>Lauraceae</taxon>
        <taxon>Cinnamomum</taxon>
    </lineage>
</organism>
<dbReference type="InterPro" id="IPR024752">
    <property type="entry name" value="Myb/SANT-like_dom"/>
</dbReference>
<dbReference type="Proteomes" id="UP000283530">
    <property type="component" value="Unassembled WGS sequence"/>
</dbReference>
<sequence>MDTEQVEDHVQAIQVETPTGTKRGKREKKYISWTDYSNDYLMDLFIEQVKLGRKDEGGYTTEGWKEIERKMMEKFGDDYDKGKIRNRLRTLKTRYKQIKTLIGLSGFGWDDKEKKVTAEDQVWDDYVKVHPDYAKYRGKSCVDYEKLIIIYGDTIADGKVVVLTNERPPHPISGPQVPIDEVVVHSSSSDEMAECSKAPRTRKDTNASSRRNVRGEAKTDSEIVRAVKEMTATLVYVAEKLNQSGPSQADVVAAVQELELEKSLCGKALRMLRDPQASSQFLAFRTKEDRRDWILEELSDDI</sequence>
<name>A0A3S3NH13_9MAGN</name>
<dbReference type="OrthoDB" id="76215at2759"/>
<evidence type="ECO:0000313" key="3">
    <source>
        <dbReference type="EMBL" id="RWR94998.1"/>
    </source>
</evidence>
<proteinExistence type="predicted"/>
<reference evidence="3 4" key="1">
    <citation type="journal article" date="2019" name="Nat. Plants">
        <title>Stout camphor tree genome fills gaps in understanding of flowering plant genome evolution.</title>
        <authorList>
            <person name="Chaw S.M."/>
            <person name="Liu Y.C."/>
            <person name="Wu Y.W."/>
            <person name="Wang H.Y."/>
            <person name="Lin C.I."/>
            <person name="Wu C.S."/>
            <person name="Ke H.M."/>
            <person name="Chang L.Y."/>
            <person name="Hsu C.Y."/>
            <person name="Yang H.T."/>
            <person name="Sudianto E."/>
            <person name="Hsu M.H."/>
            <person name="Wu K.P."/>
            <person name="Wang L.N."/>
            <person name="Leebens-Mack J.H."/>
            <person name="Tsai I.J."/>
        </authorList>
    </citation>
    <scope>NUCLEOTIDE SEQUENCE [LARGE SCALE GENOMIC DNA]</scope>
    <source>
        <strain evidence="4">cv. Chaw 1501</strain>
        <tissue evidence="3">Young leaves</tissue>
    </source>
</reference>
<dbReference type="AlphaFoldDB" id="A0A3S3NH13"/>
<dbReference type="Pfam" id="PF12776">
    <property type="entry name" value="Myb_DNA-bind_3"/>
    <property type="match status" value="1"/>
</dbReference>
<dbReference type="PANTHER" id="PTHR46929:SF33">
    <property type="entry name" value="L10-INTERACTING MYB DOMAIN-CONTAINING PROTEIN-LIKE ISOFORM X1"/>
    <property type="match status" value="1"/>
</dbReference>
<comment type="caution">
    <text evidence="3">The sequence shown here is derived from an EMBL/GenBank/DDBJ whole genome shotgun (WGS) entry which is preliminary data.</text>
</comment>
<keyword evidence="4" id="KW-1185">Reference proteome</keyword>
<evidence type="ECO:0000313" key="4">
    <source>
        <dbReference type="Proteomes" id="UP000283530"/>
    </source>
</evidence>
<feature type="region of interest" description="Disordered" evidence="1">
    <location>
        <begin position="188"/>
        <end position="219"/>
    </location>
</feature>
<dbReference type="PANTHER" id="PTHR46929">
    <property type="entry name" value="EXPRESSED PROTEIN"/>
    <property type="match status" value="1"/>
</dbReference>
<protein>
    <submittedName>
        <fullName evidence="3">L10-interacting MYB domain-containing-like protein isoform X2</fullName>
    </submittedName>
</protein>
<feature type="domain" description="Myb/SANT-like" evidence="2">
    <location>
        <begin position="32"/>
        <end position="126"/>
    </location>
</feature>
<dbReference type="EMBL" id="QPKB01000011">
    <property type="protein sequence ID" value="RWR94998.1"/>
    <property type="molecule type" value="Genomic_DNA"/>
</dbReference>
<evidence type="ECO:0000256" key="1">
    <source>
        <dbReference type="SAM" id="MobiDB-lite"/>
    </source>
</evidence>